<gene>
    <name evidence="1" type="ORF">DFH08DRAFT_812358</name>
</gene>
<name>A0AAD6ZUY5_9AGAR</name>
<reference evidence="1" key="1">
    <citation type="submission" date="2023-03" db="EMBL/GenBank/DDBJ databases">
        <title>Massive genome expansion in bonnet fungi (Mycena s.s.) driven by repeated elements and novel gene families across ecological guilds.</title>
        <authorList>
            <consortium name="Lawrence Berkeley National Laboratory"/>
            <person name="Harder C.B."/>
            <person name="Miyauchi S."/>
            <person name="Viragh M."/>
            <person name="Kuo A."/>
            <person name="Thoen E."/>
            <person name="Andreopoulos B."/>
            <person name="Lu D."/>
            <person name="Skrede I."/>
            <person name="Drula E."/>
            <person name="Henrissat B."/>
            <person name="Morin E."/>
            <person name="Kohler A."/>
            <person name="Barry K."/>
            <person name="LaButti K."/>
            <person name="Morin E."/>
            <person name="Salamov A."/>
            <person name="Lipzen A."/>
            <person name="Mereny Z."/>
            <person name="Hegedus B."/>
            <person name="Baldrian P."/>
            <person name="Stursova M."/>
            <person name="Weitz H."/>
            <person name="Taylor A."/>
            <person name="Grigoriev I.V."/>
            <person name="Nagy L.G."/>
            <person name="Martin F."/>
            <person name="Kauserud H."/>
        </authorList>
    </citation>
    <scope>NUCLEOTIDE SEQUENCE</scope>
    <source>
        <strain evidence="1">CBHHK002</strain>
    </source>
</reference>
<keyword evidence="2" id="KW-1185">Reference proteome</keyword>
<proteinExistence type="predicted"/>
<accession>A0AAD6ZUY5</accession>
<dbReference type="AlphaFoldDB" id="A0AAD6ZUY5"/>
<comment type="caution">
    <text evidence="1">The sequence shown here is derived from an EMBL/GenBank/DDBJ whole genome shotgun (WGS) entry which is preliminary data.</text>
</comment>
<dbReference type="Proteomes" id="UP001218218">
    <property type="component" value="Unassembled WGS sequence"/>
</dbReference>
<organism evidence="1 2">
    <name type="scientific">Mycena albidolilacea</name>
    <dbReference type="NCBI Taxonomy" id="1033008"/>
    <lineage>
        <taxon>Eukaryota</taxon>
        <taxon>Fungi</taxon>
        <taxon>Dikarya</taxon>
        <taxon>Basidiomycota</taxon>
        <taxon>Agaricomycotina</taxon>
        <taxon>Agaricomycetes</taxon>
        <taxon>Agaricomycetidae</taxon>
        <taxon>Agaricales</taxon>
        <taxon>Marasmiineae</taxon>
        <taxon>Mycenaceae</taxon>
        <taxon>Mycena</taxon>
    </lineage>
</organism>
<sequence length="203" mass="23401">MPVYQSYNSLTSVTIKVNLVWPSLLVLACHHSPTLLTPPTHLQHLYHIFWVVYRLTPVLPVSRYEFTLDVKDKWRVNKSRPIDEFTVSAANFTFSPSSIAITLRTARNIKIQKLIETCLHASMWALTDVGQLSTNRYTAPRKIINNPSPRNALSMYEHRSEEQLNLGQHILEAREDWIEDSLAAYSEAVPEVMREHWYLVEGG</sequence>
<evidence type="ECO:0000313" key="2">
    <source>
        <dbReference type="Proteomes" id="UP001218218"/>
    </source>
</evidence>
<protein>
    <submittedName>
        <fullName evidence="1">Uncharacterized protein</fullName>
    </submittedName>
</protein>
<dbReference type="EMBL" id="JARIHO010000027">
    <property type="protein sequence ID" value="KAJ7339990.1"/>
    <property type="molecule type" value="Genomic_DNA"/>
</dbReference>
<evidence type="ECO:0000313" key="1">
    <source>
        <dbReference type="EMBL" id="KAJ7339990.1"/>
    </source>
</evidence>